<keyword evidence="3" id="KW-1185">Reference proteome</keyword>
<dbReference type="Proteomes" id="UP000249334">
    <property type="component" value="Unassembled WGS sequence"/>
</dbReference>
<evidence type="ECO:0000313" key="3">
    <source>
        <dbReference type="Proteomes" id="UP000249334"/>
    </source>
</evidence>
<feature type="region of interest" description="Disordered" evidence="1">
    <location>
        <begin position="57"/>
        <end position="88"/>
    </location>
</feature>
<evidence type="ECO:0000313" key="2">
    <source>
        <dbReference type="EMBL" id="RAN92237.1"/>
    </source>
</evidence>
<feature type="compositionally biased region" description="Polar residues" evidence="1">
    <location>
        <begin position="57"/>
        <end position="66"/>
    </location>
</feature>
<evidence type="ECO:0000256" key="1">
    <source>
        <dbReference type="SAM" id="MobiDB-lite"/>
    </source>
</evidence>
<organism evidence="2 3">
    <name type="scientific">Micromonospora saelicesensis</name>
    <dbReference type="NCBI Taxonomy" id="285676"/>
    <lineage>
        <taxon>Bacteria</taxon>
        <taxon>Bacillati</taxon>
        <taxon>Actinomycetota</taxon>
        <taxon>Actinomycetes</taxon>
        <taxon>Micromonosporales</taxon>
        <taxon>Micromonosporaceae</taxon>
        <taxon>Micromonospora</taxon>
    </lineage>
</organism>
<sequence length="88" mass="8624">MKVSPRICSGRTYELATSQTTRAAIVSVLPDPAPATTSSGSTGAAMIAACSRVGAGNRSSLASSTGVYRGPESASRGVGAGPAPNRVG</sequence>
<reference evidence="2 3" key="1">
    <citation type="submission" date="2018-03" db="EMBL/GenBank/DDBJ databases">
        <title>Genomic framework for the identification of Micromonospora saelicesensis and Micromonospora noduli.</title>
        <authorList>
            <person name="Riesco R."/>
            <person name="Trujillo M.E."/>
        </authorList>
    </citation>
    <scope>NUCLEOTIDE SEQUENCE [LARGE SCALE GENOMIC DNA]</scope>
    <source>
        <strain evidence="2 3">GAR05</strain>
    </source>
</reference>
<proteinExistence type="predicted"/>
<comment type="caution">
    <text evidence="2">The sequence shown here is derived from an EMBL/GenBank/DDBJ whole genome shotgun (WGS) entry which is preliminary data.</text>
</comment>
<dbReference type="EMBL" id="PXXW01000059">
    <property type="protein sequence ID" value="RAN92237.1"/>
    <property type="molecule type" value="Genomic_DNA"/>
</dbReference>
<gene>
    <name evidence="2" type="ORF">GAR05_06260</name>
</gene>
<name>A0ABX9CA17_9ACTN</name>
<accession>A0ABX9CA17</accession>
<protein>
    <submittedName>
        <fullName evidence="2">Uncharacterized protein</fullName>
    </submittedName>
</protein>